<dbReference type="Proteomes" id="UP001423409">
    <property type="component" value="Unassembled WGS sequence"/>
</dbReference>
<dbReference type="EMBL" id="BAABQU010000020">
    <property type="protein sequence ID" value="GAA5440341.1"/>
    <property type="molecule type" value="Genomic_DNA"/>
</dbReference>
<sequence>MRTGARTKDPQSFQHGVNVVESRFGFFTQGRVDLNPPPCLFANFSVAPEIRLNGLKLLWVDLFEDLSNGVIGRFYVPDLEVTNRARPLSHLLIKQNHLW</sequence>
<organism evidence="1 2">
    <name type="scientific">Deinococcus caeni</name>
    <dbReference type="NCBI Taxonomy" id="569127"/>
    <lineage>
        <taxon>Bacteria</taxon>
        <taxon>Thermotogati</taxon>
        <taxon>Deinococcota</taxon>
        <taxon>Deinococci</taxon>
        <taxon>Deinococcales</taxon>
        <taxon>Deinococcaceae</taxon>
        <taxon>Deinococcus</taxon>
    </lineage>
</organism>
<name>A0ABP9UHV9_9DEIO</name>
<reference evidence="1 2" key="1">
    <citation type="submission" date="2024-02" db="EMBL/GenBank/DDBJ databases">
        <title>Deinococcus caeni NBRC 101312.</title>
        <authorList>
            <person name="Ichikawa N."/>
            <person name="Katano-Makiyama Y."/>
            <person name="Hidaka K."/>
        </authorList>
    </citation>
    <scope>NUCLEOTIDE SEQUENCE [LARGE SCALE GENOMIC DNA]</scope>
    <source>
        <strain evidence="1 2">NBRC 101312</strain>
    </source>
</reference>
<proteinExistence type="predicted"/>
<gene>
    <name evidence="1" type="ORF">Dcae01_01854</name>
</gene>
<keyword evidence="2" id="KW-1185">Reference proteome</keyword>
<protein>
    <submittedName>
        <fullName evidence="1">Uncharacterized protein</fullName>
    </submittedName>
</protein>
<comment type="caution">
    <text evidence="1">The sequence shown here is derived from an EMBL/GenBank/DDBJ whole genome shotgun (WGS) entry which is preliminary data.</text>
</comment>
<evidence type="ECO:0000313" key="1">
    <source>
        <dbReference type="EMBL" id="GAA5440341.1"/>
    </source>
</evidence>
<accession>A0ABP9UHV9</accession>
<evidence type="ECO:0000313" key="2">
    <source>
        <dbReference type="Proteomes" id="UP001423409"/>
    </source>
</evidence>